<name>A0A1X2EQC4_9MYCO</name>
<dbReference type="AlphaFoldDB" id="A0A1X2EQC4"/>
<protein>
    <recommendedName>
        <fullName evidence="3">DUF2742 domain-containing protein</fullName>
    </recommendedName>
</protein>
<dbReference type="OrthoDB" id="4374214at2"/>
<dbReference type="STRING" id="1798.AWC30_03970"/>
<evidence type="ECO:0000313" key="2">
    <source>
        <dbReference type="Proteomes" id="UP000193090"/>
    </source>
</evidence>
<gene>
    <name evidence="1" type="ORF">AWC30_03970</name>
</gene>
<accession>A0A1X2EQC4</accession>
<comment type="caution">
    <text evidence="1">The sequence shown here is derived from an EMBL/GenBank/DDBJ whole genome shotgun (WGS) entry which is preliminary data.</text>
</comment>
<dbReference type="EMBL" id="LQPZ01000008">
    <property type="protein sequence ID" value="ORX08170.1"/>
    <property type="molecule type" value="Genomic_DNA"/>
</dbReference>
<sequence length="99" mass="11132">MSFWAVHEWAERWIAGREFPMAGTVAWQLLADTDPAKWAAVLDAAQHHILRVETAQEARAEASHAVSASVDWSQVAREIRQRTDARRSGARIERQGVAK</sequence>
<proteinExistence type="predicted"/>
<dbReference type="InterPro" id="IPR024384">
    <property type="entry name" value="DUF2742"/>
</dbReference>
<evidence type="ECO:0008006" key="3">
    <source>
        <dbReference type="Google" id="ProtNLM"/>
    </source>
</evidence>
<keyword evidence="2" id="KW-1185">Reference proteome</keyword>
<dbReference type="Pfam" id="PF10888">
    <property type="entry name" value="DUF2742"/>
    <property type="match status" value="1"/>
</dbReference>
<organism evidence="1 2">
    <name type="scientific">Mycolicibacillus trivialis</name>
    <dbReference type="NCBI Taxonomy" id="1798"/>
    <lineage>
        <taxon>Bacteria</taxon>
        <taxon>Bacillati</taxon>
        <taxon>Actinomycetota</taxon>
        <taxon>Actinomycetes</taxon>
        <taxon>Mycobacteriales</taxon>
        <taxon>Mycobacteriaceae</taxon>
        <taxon>Mycolicibacillus</taxon>
    </lineage>
</organism>
<reference evidence="1 2" key="1">
    <citation type="submission" date="2016-01" db="EMBL/GenBank/DDBJ databases">
        <title>The new phylogeny of the genus Mycobacterium.</title>
        <authorList>
            <person name="Tarcisio F."/>
            <person name="Conor M."/>
            <person name="Antonella G."/>
            <person name="Elisabetta G."/>
            <person name="Giulia F.S."/>
            <person name="Sara T."/>
            <person name="Anna F."/>
            <person name="Clotilde B."/>
            <person name="Roberto B."/>
            <person name="Veronica D.S."/>
            <person name="Fabio R."/>
            <person name="Monica P."/>
            <person name="Olivier J."/>
            <person name="Enrico T."/>
            <person name="Nicola S."/>
        </authorList>
    </citation>
    <scope>NUCLEOTIDE SEQUENCE [LARGE SCALE GENOMIC DNA]</scope>
    <source>
        <strain evidence="1 2">DSM 44153</strain>
    </source>
</reference>
<dbReference type="Proteomes" id="UP000193090">
    <property type="component" value="Unassembled WGS sequence"/>
</dbReference>
<evidence type="ECO:0000313" key="1">
    <source>
        <dbReference type="EMBL" id="ORX08170.1"/>
    </source>
</evidence>